<dbReference type="HAMAP" id="MF_00495">
    <property type="entry name" value="GPH_hydrolase_bact"/>
    <property type="match status" value="1"/>
</dbReference>
<evidence type="ECO:0000256" key="10">
    <source>
        <dbReference type="HAMAP-Rule" id="MF_00495"/>
    </source>
</evidence>
<dbReference type="SUPFAM" id="SSF56784">
    <property type="entry name" value="HAD-like"/>
    <property type="match status" value="1"/>
</dbReference>
<dbReference type="InterPro" id="IPR050155">
    <property type="entry name" value="HAD-like_hydrolase_sf"/>
</dbReference>
<dbReference type="InterPro" id="IPR037512">
    <property type="entry name" value="PGPase_prok"/>
</dbReference>
<dbReference type="PANTHER" id="PTHR43434">
    <property type="entry name" value="PHOSPHOGLYCOLATE PHOSPHATASE"/>
    <property type="match status" value="1"/>
</dbReference>
<proteinExistence type="inferred from homology"/>
<dbReference type="SFLD" id="SFLDG01129">
    <property type="entry name" value="C1.5:_HAD__Beta-PGM__Phosphata"/>
    <property type="match status" value="1"/>
</dbReference>
<keyword evidence="6 10" id="KW-0479">Metal-binding</keyword>
<dbReference type="Pfam" id="PF13419">
    <property type="entry name" value="HAD_2"/>
    <property type="match status" value="1"/>
</dbReference>
<feature type="active site" description="Nucleophile" evidence="10">
    <location>
        <position position="11"/>
    </location>
</feature>
<dbReference type="Gene3D" id="1.10.150.240">
    <property type="entry name" value="Putative phosphatase, domain 2"/>
    <property type="match status" value="1"/>
</dbReference>
<evidence type="ECO:0000313" key="12">
    <source>
        <dbReference type="Proteomes" id="UP001169063"/>
    </source>
</evidence>
<dbReference type="SFLD" id="SFLDS00003">
    <property type="entry name" value="Haloacid_Dehalogenase"/>
    <property type="match status" value="1"/>
</dbReference>
<name>A0ABT8SJ28_9CAUL</name>
<feature type="binding site" evidence="10">
    <location>
        <position position="11"/>
    </location>
    <ligand>
        <name>Mg(2+)</name>
        <dbReference type="ChEBI" id="CHEBI:18420"/>
    </ligand>
</feature>
<keyword evidence="7 10" id="KW-0378">Hydrolase</keyword>
<comment type="pathway">
    <text evidence="3 10">Organic acid metabolism; glycolate biosynthesis; glycolate from 2-phosphoglycolate: step 1/1.</text>
</comment>
<evidence type="ECO:0000256" key="9">
    <source>
        <dbReference type="ARBA" id="ARBA00023277"/>
    </source>
</evidence>
<gene>
    <name evidence="11" type="ORF">Q0812_03480</name>
</gene>
<evidence type="ECO:0000256" key="2">
    <source>
        <dbReference type="ARBA" id="ARBA00001946"/>
    </source>
</evidence>
<dbReference type="Proteomes" id="UP001169063">
    <property type="component" value="Unassembled WGS sequence"/>
</dbReference>
<organism evidence="11 12">
    <name type="scientific">Peiella sedimenti</name>
    <dbReference type="NCBI Taxonomy" id="3061083"/>
    <lineage>
        <taxon>Bacteria</taxon>
        <taxon>Pseudomonadati</taxon>
        <taxon>Pseudomonadota</taxon>
        <taxon>Alphaproteobacteria</taxon>
        <taxon>Caulobacterales</taxon>
        <taxon>Caulobacteraceae</taxon>
        <taxon>Peiella</taxon>
    </lineage>
</organism>
<dbReference type="GO" id="GO:0016787">
    <property type="term" value="F:hydrolase activity"/>
    <property type="evidence" value="ECO:0007669"/>
    <property type="project" value="UniProtKB-KW"/>
</dbReference>
<dbReference type="EMBL" id="JAUKTR010000001">
    <property type="protein sequence ID" value="MDO1558486.1"/>
    <property type="molecule type" value="Genomic_DNA"/>
</dbReference>
<evidence type="ECO:0000256" key="1">
    <source>
        <dbReference type="ARBA" id="ARBA00000830"/>
    </source>
</evidence>
<dbReference type="InterPro" id="IPR036412">
    <property type="entry name" value="HAD-like_sf"/>
</dbReference>
<evidence type="ECO:0000256" key="5">
    <source>
        <dbReference type="ARBA" id="ARBA00013078"/>
    </source>
</evidence>
<evidence type="ECO:0000256" key="7">
    <source>
        <dbReference type="ARBA" id="ARBA00022801"/>
    </source>
</evidence>
<feature type="binding site" evidence="10">
    <location>
        <position position="173"/>
    </location>
    <ligand>
        <name>Mg(2+)</name>
        <dbReference type="ChEBI" id="CHEBI:18420"/>
    </ligand>
</feature>
<comment type="catalytic activity">
    <reaction evidence="1 10">
        <text>2-phosphoglycolate + H2O = glycolate + phosphate</text>
        <dbReference type="Rhea" id="RHEA:14369"/>
        <dbReference type="ChEBI" id="CHEBI:15377"/>
        <dbReference type="ChEBI" id="CHEBI:29805"/>
        <dbReference type="ChEBI" id="CHEBI:43474"/>
        <dbReference type="ChEBI" id="CHEBI:58033"/>
        <dbReference type="EC" id="3.1.3.18"/>
    </reaction>
</comment>
<keyword evidence="8 10" id="KW-0460">Magnesium</keyword>
<evidence type="ECO:0000256" key="4">
    <source>
        <dbReference type="ARBA" id="ARBA00006171"/>
    </source>
</evidence>
<accession>A0ABT8SJ28</accession>
<keyword evidence="9 10" id="KW-0119">Carbohydrate metabolism</keyword>
<dbReference type="InterPro" id="IPR006439">
    <property type="entry name" value="HAD-SF_hydro_IA"/>
</dbReference>
<comment type="cofactor">
    <cofactor evidence="2 10">
        <name>Mg(2+)</name>
        <dbReference type="ChEBI" id="CHEBI:18420"/>
    </cofactor>
</comment>
<reference evidence="11" key="1">
    <citation type="submission" date="2023-07" db="EMBL/GenBank/DDBJ databases">
        <title>Brevundimonas soil sp. nov., isolated from the soil of chemical plant.</title>
        <authorList>
            <person name="Wu N."/>
        </authorList>
    </citation>
    <scope>NUCLEOTIDE SEQUENCE</scope>
    <source>
        <strain evidence="11">XZ-24</strain>
    </source>
</reference>
<evidence type="ECO:0000313" key="11">
    <source>
        <dbReference type="EMBL" id="MDO1558486.1"/>
    </source>
</evidence>
<dbReference type="Gene3D" id="3.40.50.1000">
    <property type="entry name" value="HAD superfamily/HAD-like"/>
    <property type="match status" value="1"/>
</dbReference>
<evidence type="ECO:0000256" key="6">
    <source>
        <dbReference type="ARBA" id="ARBA00022723"/>
    </source>
</evidence>
<comment type="similarity">
    <text evidence="4 10">Belongs to the HAD-like hydrolase superfamily. CbbY/CbbZ/Gph/YieH family.</text>
</comment>
<dbReference type="EC" id="3.1.3.18" evidence="5 10"/>
<protein>
    <recommendedName>
        <fullName evidence="5 10">Phosphoglycolate phosphatase</fullName>
        <shortName evidence="10">PGP</shortName>
        <shortName evidence="10">PGPase</shortName>
        <ecNumber evidence="5 10">3.1.3.18</ecNumber>
    </recommendedName>
</protein>
<comment type="function">
    <text evidence="10">Specifically catalyzes the dephosphorylation of 2-phosphoglycolate. Is involved in the dissimilation of the intracellular 2-phosphoglycolate formed during the DNA repair of 3'-phosphoglycolate ends, a major class of DNA lesions induced by oxidative stress.</text>
</comment>
<evidence type="ECO:0000256" key="3">
    <source>
        <dbReference type="ARBA" id="ARBA00004818"/>
    </source>
</evidence>
<evidence type="ECO:0000256" key="8">
    <source>
        <dbReference type="ARBA" id="ARBA00022842"/>
    </source>
</evidence>
<feature type="binding site" evidence="10">
    <location>
        <position position="13"/>
    </location>
    <ligand>
        <name>Mg(2+)</name>
        <dbReference type="ChEBI" id="CHEBI:18420"/>
    </ligand>
</feature>
<keyword evidence="12" id="KW-1185">Reference proteome</keyword>
<dbReference type="InterPro" id="IPR023198">
    <property type="entry name" value="PGP-like_dom2"/>
</dbReference>
<dbReference type="InterPro" id="IPR041492">
    <property type="entry name" value="HAD_2"/>
</dbReference>
<dbReference type="InterPro" id="IPR023214">
    <property type="entry name" value="HAD_sf"/>
</dbReference>
<sequence>MRLDGWTLAFDLDGTLVETAPDLIGVLNLLLDEHGLPQAPLAAARHLVGSGARVMLEHGFAEAGRILTSEEADDLVERFIDLYRDRLALESRPFDGVPKALDQLSDAGARLVVCTNKRTDLSIGVLEGLGLLDRFAAVVGADLVSARKPEPAHLIESVRQAGGDPARCLMIGDSLNDLAAARGAGAPVILVSFGYTEIPARDLGADLVIDHFDQLADSLRTLLARS</sequence>
<dbReference type="RefSeq" id="WP_302108897.1">
    <property type="nucleotide sequence ID" value="NZ_JAUKTR010000001.1"/>
</dbReference>
<dbReference type="PANTHER" id="PTHR43434:SF1">
    <property type="entry name" value="PHOSPHOGLYCOLATE PHOSPHATASE"/>
    <property type="match status" value="1"/>
</dbReference>
<comment type="caution">
    <text evidence="11">The sequence shown here is derived from an EMBL/GenBank/DDBJ whole genome shotgun (WGS) entry which is preliminary data.</text>
</comment>
<dbReference type="NCBIfam" id="TIGR01549">
    <property type="entry name" value="HAD-SF-IA-v1"/>
    <property type="match status" value="1"/>
</dbReference>